<sequence length="351" mass="38496">MAAQRKQVSQAPAPQGLVSSVADQGWDEGAEDAIAGTEVEQRELLVSAEHHGQRVDKVLAQGVSEFSRSYLQQLLADGAVMLNGKVLAKPSVKVAVGDRLHVEMRPTQQSMAFQPEVMALDVVYEDEDLLVINKPAGLVVHPAPGNWTGTLLNGLLARDEKARQVPRAGIVHRLDKDTSGLMVVARNRSTMDALIKMIAARDVSRQYLALAHKQWGSRKRREVDAPIGRDPRNRLRMAVVDLNLHPGKQARTDFDLLDGDAAHSLVRCTLHTGRTHQIRVHMASLGHPLVADALYGGHAEGGLERQALHAFRLAFAHPVTHRPLELYAPLPQDMAGALDLWGLRYNPPESL</sequence>
<keyword evidence="8" id="KW-1185">Reference proteome</keyword>
<evidence type="ECO:0000313" key="8">
    <source>
        <dbReference type="Proteomes" id="UP001561046"/>
    </source>
</evidence>
<name>A0ABV3ZU98_9BURK</name>
<comment type="catalytic activity">
    <reaction evidence="5">
        <text>a uridine in RNA = a pseudouridine in RNA</text>
        <dbReference type="Rhea" id="RHEA:48348"/>
        <dbReference type="Rhea" id="RHEA-COMP:12068"/>
        <dbReference type="Rhea" id="RHEA-COMP:12069"/>
        <dbReference type="ChEBI" id="CHEBI:65314"/>
        <dbReference type="ChEBI" id="CHEBI:65315"/>
    </reaction>
</comment>
<evidence type="ECO:0000313" key="7">
    <source>
        <dbReference type="EMBL" id="MEX8193153.1"/>
    </source>
</evidence>
<keyword evidence="4" id="KW-0694">RNA-binding</keyword>
<dbReference type="InterPro" id="IPR006145">
    <property type="entry name" value="PsdUridine_synth_RsuA/RluA"/>
</dbReference>
<dbReference type="PANTHER" id="PTHR21600">
    <property type="entry name" value="MITOCHONDRIAL RNA PSEUDOURIDINE SYNTHASE"/>
    <property type="match status" value="1"/>
</dbReference>
<dbReference type="Gene3D" id="3.10.290.10">
    <property type="entry name" value="RNA-binding S4 domain"/>
    <property type="match status" value="1"/>
</dbReference>
<dbReference type="InterPro" id="IPR036986">
    <property type="entry name" value="S4_RNA-bd_sf"/>
</dbReference>
<dbReference type="Pfam" id="PF00849">
    <property type="entry name" value="PseudoU_synth_2"/>
    <property type="match status" value="1"/>
</dbReference>
<dbReference type="EMBL" id="JBFYGN010000009">
    <property type="protein sequence ID" value="MEX8193153.1"/>
    <property type="molecule type" value="Genomic_DNA"/>
</dbReference>
<dbReference type="PROSITE" id="PS01129">
    <property type="entry name" value="PSI_RLU"/>
    <property type="match status" value="1"/>
</dbReference>
<dbReference type="SMART" id="SM00363">
    <property type="entry name" value="S4"/>
    <property type="match status" value="1"/>
</dbReference>
<dbReference type="CDD" id="cd02869">
    <property type="entry name" value="PseudoU_synth_RluA_like"/>
    <property type="match status" value="1"/>
</dbReference>
<comment type="caution">
    <text evidence="7">The sequence shown here is derived from an EMBL/GenBank/DDBJ whole genome shotgun (WGS) entry which is preliminary data.</text>
</comment>
<dbReference type="InterPro" id="IPR020103">
    <property type="entry name" value="PsdUridine_synth_cat_dom_sf"/>
</dbReference>
<evidence type="ECO:0000259" key="6">
    <source>
        <dbReference type="SMART" id="SM00363"/>
    </source>
</evidence>
<dbReference type="EC" id="5.4.99.-" evidence="5"/>
<dbReference type="PANTHER" id="PTHR21600:SF44">
    <property type="entry name" value="RIBOSOMAL LARGE SUBUNIT PSEUDOURIDINE SYNTHASE D"/>
    <property type="match status" value="1"/>
</dbReference>
<evidence type="ECO:0000256" key="3">
    <source>
        <dbReference type="ARBA" id="ARBA00036882"/>
    </source>
</evidence>
<accession>A0ABV3ZU98</accession>
<dbReference type="Gene3D" id="3.30.2350.10">
    <property type="entry name" value="Pseudouridine synthase"/>
    <property type="match status" value="1"/>
</dbReference>
<dbReference type="InterPro" id="IPR006224">
    <property type="entry name" value="PsdUridine_synth_RluA-like_CS"/>
</dbReference>
<keyword evidence="2 5" id="KW-0413">Isomerase</keyword>
<evidence type="ECO:0000256" key="4">
    <source>
        <dbReference type="PROSITE-ProRule" id="PRU00182"/>
    </source>
</evidence>
<evidence type="ECO:0000256" key="2">
    <source>
        <dbReference type="ARBA" id="ARBA00023235"/>
    </source>
</evidence>
<reference evidence="7 8" key="1">
    <citation type="journal article" date="2013" name="Int. J. Syst. Evol. Microbiol.">
        <title>Comamonas guangdongensis sp. nov., isolated from subterranean forest sediment, and emended description of the genus Comamonas.</title>
        <authorList>
            <person name="Zhang J."/>
            <person name="Wang Y."/>
            <person name="Zhou S."/>
            <person name="Wu C."/>
            <person name="He J."/>
            <person name="Li F."/>
        </authorList>
    </citation>
    <scope>NUCLEOTIDE SEQUENCE [LARGE SCALE GENOMIC DNA]</scope>
    <source>
        <strain evidence="7 8">CCTCC AB2011133</strain>
    </source>
</reference>
<dbReference type="SUPFAM" id="SSF55120">
    <property type="entry name" value="Pseudouridine synthase"/>
    <property type="match status" value="1"/>
</dbReference>
<comment type="catalytic activity">
    <reaction evidence="3">
        <text>uridine(1911/1915/1917) in 23S rRNA = pseudouridine(1911/1915/1917) in 23S rRNA</text>
        <dbReference type="Rhea" id="RHEA:42524"/>
        <dbReference type="Rhea" id="RHEA-COMP:10097"/>
        <dbReference type="Rhea" id="RHEA-COMP:10098"/>
        <dbReference type="ChEBI" id="CHEBI:65314"/>
        <dbReference type="ChEBI" id="CHEBI:65315"/>
        <dbReference type="EC" id="5.4.99.23"/>
    </reaction>
</comment>
<dbReference type="InterPro" id="IPR006225">
    <property type="entry name" value="PsdUridine_synth_RluC/D"/>
</dbReference>
<comment type="similarity">
    <text evidence="1 5">Belongs to the pseudouridine synthase RluA family.</text>
</comment>
<dbReference type="PROSITE" id="PS50889">
    <property type="entry name" value="S4"/>
    <property type="match status" value="1"/>
</dbReference>
<dbReference type="InterPro" id="IPR002942">
    <property type="entry name" value="S4_RNA-bd"/>
</dbReference>
<evidence type="ECO:0000256" key="5">
    <source>
        <dbReference type="RuleBase" id="RU362028"/>
    </source>
</evidence>
<feature type="domain" description="RNA-binding S4" evidence="6">
    <location>
        <begin position="53"/>
        <end position="112"/>
    </location>
</feature>
<dbReference type="NCBIfam" id="TIGR00005">
    <property type="entry name" value="rluA_subfam"/>
    <property type="match status" value="1"/>
</dbReference>
<dbReference type="Pfam" id="PF01479">
    <property type="entry name" value="S4"/>
    <property type="match status" value="1"/>
</dbReference>
<dbReference type="CDD" id="cd00165">
    <property type="entry name" value="S4"/>
    <property type="match status" value="1"/>
</dbReference>
<dbReference type="RefSeq" id="WP_369338352.1">
    <property type="nucleotide sequence ID" value="NZ_JBFYGN010000009.1"/>
</dbReference>
<dbReference type="Proteomes" id="UP001561046">
    <property type="component" value="Unassembled WGS sequence"/>
</dbReference>
<gene>
    <name evidence="7" type="ORF">AB6724_09880</name>
</gene>
<protein>
    <recommendedName>
        <fullName evidence="5">Pseudouridine synthase</fullName>
        <ecNumber evidence="5">5.4.99.-</ecNumber>
    </recommendedName>
</protein>
<organism evidence="7 8">
    <name type="scientific">Comamonas guangdongensis</name>
    <dbReference type="NCBI Taxonomy" id="510515"/>
    <lineage>
        <taxon>Bacteria</taxon>
        <taxon>Pseudomonadati</taxon>
        <taxon>Pseudomonadota</taxon>
        <taxon>Betaproteobacteria</taxon>
        <taxon>Burkholderiales</taxon>
        <taxon>Comamonadaceae</taxon>
        <taxon>Comamonas</taxon>
    </lineage>
</organism>
<dbReference type="SUPFAM" id="SSF55174">
    <property type="entry name" value="Alpha-L RNA-binding motif"/>
    <property type="match status" value="1"/>
</dbReference>
<dbReference type="InterPro" id="IPR050188">
    <property type="entry name" value="RluA_PseudoU_synthase"/>
</dbReference>
<evidence type="ECO:0000256" key="1">
    <source>
        <dbReference type="ARBA" id="ARBA00010876"/>
    </source>
</evidence>
<comment type="function">
    <text evidence="5">Responsible for synthesis of pseudouridine from uracil.</text>
</comment>
<proteinExistence type="inferred from homology"/>